<dbReference type="Proteomes" id="UP000250134">
    <property type="component" value="Chromosome"/>
</dbReference>
<dbReference type="InterPro" id="IPR027417">
    <property type="entry name" value="P-loop_NTPase"/>
</dbReference>
<evidence type="ECO:0000256" key="1">
    <source>
        <dbReference type="ARBA" id="ARBA00022448"/>
    </source>
</evidence>
<dbReference type="SUPFAM" id="SSF52540">
    <property type="entry name" value="P-loop containing nucleoside triphosphate hydrolases"/>
    <property type="match status" value="1"/>
</dbReference>
<keyword evidence="6" id="KW-1185">Reference proteome</keyword>
<feature type="domain" description="ABC transporter" evidence="4">
    <location>
        <begin position="2"/>
        <end position="221"/>
    </location>
</feature>
<gene>
    <name evidence="5" type="ORF">A3K92_03250</name>
</gene>
<evidence type="ECO:0000313" key="6">
    <source>
        <dbReference type="Proteomes" id="UP000250134"/>
    </source>
</evidence>
<proteinExistence type="predicted"/>
<dbReference type="Pfam" id="PF00005">
    <property type="entry name" value="ABC_tran"/>
    <property type="match status" value="1"/>
</dbReference>
<sequence>MIKAVELRKYFGSIKALDGLTVDMPKGVNLVVGPNGGGKSTFFKIAAGVYRPTGGKIRVLGKDPWVDADFKRKVGVSFDPAAFPPLMSGREWLSLFAEYRGGSVKDVADLLELDFLDRRVREYSSGMRKKLSLAQAFLGDPELIMLDEPLANLDFDSMGKVVEVIDEFRDGSSFLLISHIWEPLLPVVDRIYLISNGKLVAQGGRDEMAGRLKAIYSLSEP</sequence>
<keyword evidence="1" id="KW-0813">Transport</keyword>
<dbReference type="CDD" id="cd03230">
    <property type="entry name" value="ABC_DR_subfamily_A"/>
    <property type="match status" value="1"/>
</dbReference>
<dbReference type="InterPro" id="IPR003593">
    <property type="entry name" value="AAA+_ATPase"/>
</dbReference>
<evidence type="ECO:0000313" key="5">
    <source>
        <dbReference type="EMBL" id="ASJ00558.1"/>
    </source>
</evidence>
<dbReference type="SMART" id="SM00382">
    <property type="entry name" value="AAA"/>
    <property type="match status" value="1"/>
</dbReference>
<dbReference type="PANTHER" id="PTHR42939">
    <property type="entry name" value="ABC TRANSPORTER ATP-BINDING PROTEIN ALBC-RELATED"/>
    <property type="match status" value="1"/>
</dbReference>
<evidence type="ECO:0000256" key="3">
    <source>
        <dbReference type="ARBA" id="ARBA00022840"/>
    </source>
</evidence>
<evidence type="ECO:0000259" key="4">
    <source>
        <dbReference type="PROSITE" id="PS50893"/>
    </source>
</evidence>
<keyword evidence="2" id="KW-0547">Nucleotide-binding</keyword>
<name>A0A2Z2MEX8_THEGO</name>
<dbReference type="KEGG" id="tgg:A3K92_03250"/>
<evidence type="ECO:0000256" key="2">
    <source>
        <dbReference type="ARBA" id="ARBA00022741"/>
    </source>
</evidence>
<organism evidence="5 6">
    <name type="scientific">Thermococcus gorgonarius</name>
    <dbReference type="NCBI Taxonomy" id="71997"/>
    <lineage>
        <taxon>Archaea</taxon>
        <taxon>Methanobacteriati</taxon>
        <taxon>Methanobacteriota</taxon>
        <taxon>Thermococci</taxon>
        <taxon>Thermococcales</taxon>
        <taxon>Thermococcaceae</taxon>
        <taxon>Thermococcus</taxon>
    </lineage>
</organism>
<dbReference type="EMBL" id="CP014855">
    <property type="protein sequence ID" value="ASJ00558.1"/>
    <property type="molecule type" value="Genomic_DNA"/>
</dbReference>
<reference evidence="5 6" key="1">
    <citation type="submission" date="2016-03" db="EMBL/GenBank/DDBJ databases">
        <title>Complete genome sequence of Thermococcus gorgonarius.</title>
        <authorList>
            <person name="Oger P.M."/>
        </authorList>
    </citation>
    <scope>NUCLEOTIDE SEQUENCE [LARGE SCALE GENOMIC DNA]</scope>
    <source>
        <strain evidence="5 6">W-12</strain>
    </source>
</reference>
<dbReference type="Gene3D" id="3.40.50.300">
    <property type="entry name" value="P-loop containing nucleotide triphosphate hydrolases"/>
    <property type="match status" value="1"/>
</dbReference>
<dbReference type="PROSITE" id="PS00211">
    <property type="entry name" value="ABC_TRANSPORTER_1"/>
    <property type="match status" value="1"/>
</dbReference>
<dbReference type="InterPro" id="IPR017871">
    <property type="entry name" value="ABC_transporter-like_CS"/>
</dbReference>
<accession>A0A2Z2MEX8</accession>
<dbReference type="AlphaFoldDB" id="A0A2Z2MEX8"/>
<dbReference type="PANTHER" id="PTHR42939:SF1">
    <property type="entry name" value="ABC TRANSPORTER ATP-BINDING PROTEIN ALBC-RELATED"/>
    <property type="match status" value="1"/>
</dbReference>
<dbReference type="PROSITE" id="PS50893">
    <property type="entry name" value="ABC_TRANSPORTER_2"/>
    <property type="match status" value="1"/>
</dbReference>
<dbReference type="GeneID" id="33331533"/>
<dbReference type="OrthoDB" id="44250at2157"/>
<protein>
    <submittedName>
        <fullName evidence="5">ABC transporter</fullName>
    </submittedName>
</protein>
<dbReference type="InterPro" id="IPR003439">
    <property type="entry name" value="ABC_transporter-like_ATP-bd"/>
</dbReference>
<dbReference type="InterPro" id="IPR051782">
    <property type="entry name" value="ABC_Transporter_VariousFunc"/>
</dbReference>
<dbReference type="GO" id="GO:0016887">
    <property type="term" value="F:ATP hydrolysis activity"/>
    <property type="evidence" value="ECO:0007669"/>
    <property type="project" value="InterPro"/>
</dbReference>
<dbReference type="RefSeq" id="WP_088884898.1">
    <property type="nucleotide sequence ID" value="NZ_CP014855.1"/>
</dbReference>
<dbReference type="GO" id="GO:0005524">
    <property type="term" value="F:ATP binding"/>
    <property type="evidence" value="ECO:0007669"/>
    <property type="project" value="UniProtKB-KW"/>
</dbReference>
<keyword evidence="3" id="KW-0067">ATP-binding</keyword>